<keyword evidence="12" id="KW-1185">Reference proteome</keyword>
<keyword evidence="5 10" id="KW-0328">Glycosyltransferase</keyword>
<evidence type="ECO:0000256" key="4">
    <source>
        <dbReference type="ARBA" id="ARBA00020295"/>
    </source>
</evidence>
<dbReference type="EC" id="2.4.1.25" evidence="3 10"/>
<dbReference type="EMBL" id="BSFN01000007">
    <property type="protein sequence ID" value="GLK89798.1"/>
    <property type="molecule type" value="Genomic_DNA"/>
</dbReference>
<evidence type="ECO:0000256" key="5">
    <source>
        <dbReference type="ARBA" id="ARBA00022676"/>
    </source>
</evidence>
<dbReference type="InterPro" id="IPR017853">
    <property type="entry name" value="GH"/>
</dbReference>
<sequence length="698" mass="77266">MSDEQLARLATAAGLSVDWVDANGRAQQVSVDAQRALIESLGYSAQSAEQISASLAHLQHEHNSRELPPLLTHVRHAPLALGSEFRADTPYSLELEDGRRVSGRLDGNACLPAIDPCGYHRLHIGERELTVAVAPPACLSVEELTDGQRQHIWGLTAQLYSLRRPGDGGLGDMRALADLARSAAQHGADALAISPVHAMFNAWPGQYSPYSPSSRLLFNSLHAAPDVLLGDAAVQDAIQVCGLQAGLHHLESLDLVDWPGVTDSRQRLLRQLYSRFSDQHNALTPDFDKFLLKGGDALLQHCRFEALQGFMVRHEMPGDWRTWPEHYRDPHHPNVELFAADHAREVGYHAFCQWLIARGLDRAQAAALGAGMKIGLIADLAVGADGAGSQAWARQDELLQSLTVGAPPDILNRQGQSWGISAFSPDGLRRHGYRAFIEMLQANLAHVGGVRIDHVMGLKRLWVIPQGADSKDGAYLNYPLEDLLRLVSLESWRNRALVIGEDLGTVPEGLREELARHRLLGMRVLLFEQHDSGFIPAPHWPDDALATTTTHDLPTLHGWMQGRDIQWREQAGHISPEHSANDHNHRQWEKHCLQKALQDCALLPIRDNSITEQLDASASFLGSTPAPLVLLPLEDAMGEFEQPNLPGPGDIHPNWRRRWSVNAKDMLDGLEPSQRLQRLDQARRARDHLAPTVRARHD</sequence>
<comment type="similarity">
    <text evidence="2 10">Belongs to the disproportionating enzyme family.</text>
</comment>
<dbReference type="AlphaFoldDB" id="A0A9W6KA66"/>
<evidence type="ECO:0000256" key="6">
    <source>
        <dbReference type="ARBA" id="ARBA00022679"/>
    </source>
</evidence>
<name>A0A9W6KA66_9PSED</name>
<dbReference type="RefSeq" id="WP_271195985.1">
    <property type="nucleotide sequence ID" value="NZ_BSFN01000007.1"/>
</dbReference>
<comment type="caution">
    <text evidence="11">The sequence shown here is derived from an EMBL/GenBank/DDBJ whole genome shotgun (WGS) entry which is preliminary data.</text>
</comment>
<dbReference type="Pfam" id="PF02446">
    <property type="entry name" value="Glyco_hydro_77"/>
    <property type="match status" value="1"/>
</dbReference>
<organism evidence="11 12">
    <name type="scientific">Pseudomonas turukhanskensis</name>
    <dbReference type="NCBI Taxonomy" id="1806536"/>
    <lineage>
        <taxon>Bacteria</taxon>
        <taxon>Pseudomonadati</taxon>
        <taxon>Pseudomonadota</taxon>
        <taxon>Gammaproteobacteria</taxon>
        <taxon>Pseudomonadales</taxon>
        <taxon>Pseudomonadaceae</taxon>
        <taxon>Pseudomonas</taxon>
    </lineage>
</organism>
<evidence type="ECO:0000256" key="10">
    <source>
        <dbReference type="RuleBase" id="RU361207"/>
    </source>
</evidence>
<dbReference type="PANTHER" id="PTHR32438">
    <property type="entry name" value="4-ALPHA-GLUCANOTRANSFERASE DPE1, CHLOROPLASTIC/AMYLOPLASTIC"/>
    <property type="match status" value="1"/>
</dbReference>
<comment type="catalytic activity">
    <reaction evidence="1 10">
        <text>Transfers a segment of a (1-&gt;4)-alpha-D-glucan to a new position in an acceptor, which may be glucose or a (1-&gt;4)-alpha-D-glucan.</text>
        <dbReference type="EC" id="2.4.1.25"/>
    </reaction>
</comment>
<reference evidence="11" key="1">
    <citation type="journal article" date="2014" name="Int. J. Syst. Evol. Microbiol.">
        <title>Complete genome sequence of Corynebacterium casei LMG S-19264T (=DSM 44701T), isolated from a smear-ripened cheese.</title>
        <authorList>
            <consortium name="US DOE Joint Genome Institute (JGI-PGF)"/>
            <person name="Walter F."/>
            <person name="Albersmeier A."/>
            <person name="Kalinowski J."/>
            <person name="Ruckert C."/>
        </authorList>
    </citation>
    <scope>NUCLEOTIDE SEQUENCE</scope>
    <source>
        <strain evidence="11">VKM B-2935</strain>
    </source>
</reference>
<evidence type="ECO:0000313" key="11">
    <source>
        <dbReference type="EMBL" id="GLK89798.1"/>
    </source>
</evidence>
<evidence type="ECO:0000256" key="9">
    <source>
        <dbReference type="ARBA" id="ARBA00031501"/>
    </source>
</evidence>
<reference evidence="11" key="2">
    <citation type="submission" date="2023-01" db="EMBL/GenBank/DDBJ databases">
        <authorList>
            <person name="Sun Q."/>
            <person name="Evtushenko L."/>
        </authorList>
    </citation>
    <scope>NUCLEOTIDE SEQUENCE</scope>
    <source>
        <strain evidence="11">VKM B-2935</strain>
    </source>
</reference>
<keyword evidence="6 10" id="KW-0808">Transferase</keyword>
<keyword evidence="7 10" id="KW-0119">Carbohydrate metabolism</keyword>
<dbReference type="NCBIfam" id="TIGR00217">
    <property type="entry name" value="malQ"/>
    <property type="match status" value="1"/>
</dbReference>
<dbReference type="GO" id="GO:0005975">
    <property type="term" value="P:carbohydrate metabolic process"/>
    <property type="evidence" value="ECO:0007669"/>
    <property type="project" value="InterPro"/>
</dbReference>
<evidence type="ECO:0000256" key="3">
    <source>
        <dbReference type="ARBA" id="ARBA00012560"/>
    </source>
</evidence>
<dbReference type="Gene3D" id="3.20.20.80">
    <property type="entry name" value="Glycosidases"/>
    <property type="match status" value="1"/>
</dbReference>
<dbReference type="GO" id="GO:0004134">
    <property type="term" value="F:4-alpha-glucanotransferase activity"/>
    <property type="evidence" value="ECO:0007669"/>
    <property type="project" value="UniProtKB-EC"/>
</dbReference>
<accession>A0A9W6KA66</accession>
<protein>
    <recommendedName>
        <fullName evidence="4 10">4-alpha-glucanotransferase</fullName>
        <ecNumber evidence="3 10">2.4.1.25</ecNumber>
    </recommendedName>
    <alternativeName>
        <fullName evidence="8 10">Amylomaltase</fullName>
    </alternativeName>
    <alternativeName>
        <fullName evidence="9 10">Disproportionating enzyme</fullName>
    </alternativeName>
</protein>
<dbReference type="InterPro" id="IPR003385">
    <property type="entry name" value="Glyco_hydro_77"/>
</dbReference>
<proteinExistence type="inferred from homology"/>
<evidence type="ECO:0000313" key="12">
    <source>
        <dbReference type="Proteomes" id="UP001143328"/>
    </source>
</evidence>
<gene>
    <name evidence="11" type="ORF">GCM10017655_28600</name>
</gene>
<evidence type="ECO:0000256" key="2">
    <source>
        <dbReference type="ARBA" id="ARBA00005684"/>
    </source>
</evidence>
<evidence type="ECO:0000256" key="1">
    <source>
        <dbReference type="ARBA" id="ARBA00000439"/>
    </source>
</evidence>
<dbReference type="SUPFAM" id="SSF51445">
    <property type="entry name" value="(Trans)glycosidases"/>
    <property type="match status" value="1"/>
</dbReference>
<evidence type="ECO:0000256" key="8">
    <source>
        <dbReference type="ARBA" id="ARBA00031423"/>
    </source>
</evidence>
<evidence type="ECO:0000256" key="7">
    <source>
        <dbReference type="ARBA" id="ARBA00023277"/>
    </source>
</evidence>
<dbReference type="Proteomes" id="UP001143328">
    <property type="component" value="Unassembled WGS sequence"/>
</dbReference>
<dbReference type="PANTHER" id="PTHR32438:SF5">
    <property type="entry name" value="4-ALPHA-GLUCANOTRANSFERASE DPE1, CHLOROPLASTIC_AMYLOPLASTIC"/>
    <property type="match status" value="1"/>
</dbReference>